<name>A0A9X3J7B9_9BACT</name>
<dbReference type="RefSeq" id="WP_343334649.1">
    <property type="nucleotide sequence ID" value="NZ_JAPOHD010000048.1"/>
</dbReference>
<keyword evidence="2" id="KW-1185">Reference proteome</keyword>
<sequence length="112" mass="12846">MKTTSFELLLLVLVLFSCKQQTEPTKYLEQKIPPVQPELFAKGIVSVDSTSESMISVTNDGLAVYFTRYFKDENGNTNGVQSLYSRFDGVKWTGLQLKDKTMFYRTPRFIND</sequence>
<organism evidence="1 2">
    <name type="scientific">Draconibacterium aestuarii</name>
    <dbReference type="NCBI Taxonomy" id="2998507"/>
    <lineage>
        <taxon>Bacteria</taxon>
        <taxon>Pseudomonadati</taxon>
        <taxon>Bacteroidota</taxon>
        <taxon>Bacteroidia</taxon>
        <taxon>Marinilabiliales</taxon>
        <taxon>Prolixibacteraceae</taxon>
        <taxon>Draconibacterium</taxon>
    </lineage>
</organism>
<dbReference type="PROSITE" id="PS51257">
    <property type="entry name" value="PROKAR_LIPOPROTEIN"/>
    <property type="match status" value="1"/>
</dbReference>
<protein>
    <submittedName>
        <fullName evidence="1">Uncharacterized protein</fullName>
    </submittedName>
</protein>
<comment type="caution">
    <text evidence="1">The sequence shown here is derived from an EMBL/GenBank/DDBJ whole genome shotgun (WGS) entry which is preliminary data.</text>
</comment>
<accession>A0A9X3J7B9</accession>
<dbReference type="Proteomes" id="UP001145087">
    <property type="component" value="Unassembled WGS sequence"/>
</dbReference>
<dbReference type="AlphaFoldDB" id="A0A9X3J7B9"/>
<evidence type="ECO:0000313" key="1">
    <source>
        <dbReference type="EMBL" id="MCY1722323.1"/>
    </source>
</evidence>
<gene>
    <name evidence="1" type="ORF">OU798_18360</name>
</gene>
<proteinExistence type="predicted"/>
<reference evidence="1" key="1">
    <citation type="submission" date="2022-11" db="EMBL/GenBank/DDBJ databases">
        <title>Marilongibacter aestuarii gen. nov., sp. nov., isolated from tidal flat sediment.</title>
        <authorList>
            <person name="Jiayan W."/>
        </authorList>
    </citation>
    <scope>NUCLEOTIDE SEQUENCE</scope>
    <source>
        <strain evidence="1">Z1-6</strain>
    </source>
</reference>
<dbReference type="EMBL" id="JAPOHD010000048">
    <property type="protein sequence ID" value="MCY1722323.1"/>
    <property type="molecule type" value="Genomic_DNA"/>
</dbReference>
<evidence type="ECO:0000313" key="2">
    <source>
        <dbReference type="Proteomes" id="UP001145087"/>
    </source>
</evidence>